<dbReference type="InterPro" id="IPR052373">
    <property type="entry name" value="Gamma-glu_amide_hydrolase"/>
</dbReference>
<evidence type="ECO:0000259" key="2">
    <source>
        <dbReference type="PROSITE" id="PS51278"/>
    </source>
</evidence>
<dbReference type="EMBL" id="CP087164">
    <property type="protein sequence ID" value="UGS34140.1"/>
    <property type="molecule type" value="Genomic_DNA"/>
</dbReference>
<feature type="region of interest" description="Disordered" evidence="1">
    <location>
        <begin position="215"/>
        <end position="234"/>
    </location>
</feature>
<dbReference type="Gene3D" id="3.60.20.10">
    <property type="entry name" value="Glutamine Phosphoribosylpyrophosphate, subunit 1, domain 1"/>
    <property type="match status" value="1"/>
</dbReference>
<dbReference type="Proteomes" id="UP001162834">
    <property type="component" value="Chromosome"/>
</dbReference>
<reference evidence="3" key="1">
    <citation type="journal article" date="2022" name="Int. J. Syst. Evol. Microbiol.">
        <title>Pseudomonas aegrilactucae sp. nov. and Pseudomonas morbosilactucae sp. nov., pathogens causing bacterial rot of lettuce in Japan.</title>
        <authorList>
            <person name="Sawada H."/>
            <person name="Fujikawa T."/>
            <person name="Satou M."/>
        </authorList>
    </citation>
    <scope>NUCLEOTIDE SEQUENCE</scope>
    <source>
        <strain evidence="3">0166_1</strain>
    </source>
</reference>
<dbReference type="PANTHER" id="PTHR43187">
    <property type="entry name" value="GLUTAMINE AMIDOTRANSFERASE DUG3-RELATED"/>
    <property type="match status" value="1"/>
</dbReference>
<accession>A0A9E7BXZ1</accession>
<dbReference type="InterPro" id="IPR017932">
    <property type="entry name" value="GATase_2_dom"/>
</dbReference>
<evidence type="ECO:0000256" key="1">
    <source>
        <dbReference type="SAM" id="MobiDB-lite"/>
    </source>
</evidence>
<feature type="domain" description="Glutamine amidotransferase type-2" evidence="2">
    <location>
        <begin position="1"/>
        <end position="195"/>
    </location>
</feature>
<dbReference type="SUPFAM" id="SSF56235">
    <property type="entry name" value="N-terminal nucleophile aminohydrolases (Ntn hydrolases)"/>
    <property type="match status" value="1"/>
</dbReference>
<protein>
    <submittedName>
        <fullName evidence="3">Gamma-glutamyl-hercynylcysteine sulfoxide hydrolase</fullName>
        <ecNumber evidence="3">3.5.1.118</ecNumber>
    </submittedName>
</protein>
<dbReference type="CDD" id="cd01908">
    <property type="entry name" value="YafJ"/>
    <property type="match status" value="1"/>
</dbReference>
<evidence type="ECO:0000313" key="3">
    <source>
        <dbReference type="EMBL" id="UGS34140.1"/>
    </source>
</evidence>
<sequence>MVRRPDTPGVFHSTEPAWNDSNLRELAGHISSPLFFTHIRAAIGSAVQQTNCHPFRHDRWLFMHNGYLNEFATVKRDLVLAIDPSLYPEIRGQADTEVLFFLALTLGLENDPPAAVEQAIGLVEAVAARHGVPNPFQGTIATTDGETIWAFRYSSERNSRSLFYTTDVPTLRKLYPGRQLFQEVSENARLIVSEPLGDVAGVWNEVPESQCGIVGPDHAEMRPFQPKAPATPSR</sequence>
<keyword evidence="3" id="KW-0378">Hydrolase</keyword>
<evidence type="ECO:0000313" key="4">
    <source>
        <dbReference type="Proteomes" id="UP001162834"/>
    </source>
</evidence>
<dbReference type="AlphaFoldDB" id="A0A9E7BXZ1"/>
<dbReference type="EC" id="3.5.1.118" evidence="3"/>
<dbReference type="KEGG" id="sbae:DSM104329_00512"/>
<dbReference type="GO" id="GO:0016787">
    <property type="term" value="F:hydrolase activity"/>
    <property type="evidence" value="ECO:0007669"/>
    <property type="project" value="UniProtKB-KW"/>
</dbReference>
<proteinExistence type="predicted"/>
<keyword evidence="4" id="KW-1185">Reference proteome</keyword>
<dbReference type="PROSITE" id="PS51278">
    <property type="entry name" value="GATASE_TYPE_2"/>
    <property type="match status" value="1"/>
</dbReference>
<dbReference type="InterPro" id="IPR029055">
    <property type="entry name" value="Ntn_hydrolases_N"/>
</dbReference>
<organism evidence="3 4">
    <name type="scientific">Capillimicrobium parvum</name>
    <dbReference type="NCBI Taxonomy" id="2884022"/>
    <lineage>
        <taxon>Bacteria</taxon>
        <taxon>Bacillati</taxon>
        <taxon>Actinomycetota</taxon>
        <taxon>Thermoleophilia</taxon>
        <taxon>Solirubrobacterales</taxon>
        <taxon>Capillimicrobiaceae</taxon>
        <taxon>Capillimicrobium</taxon>
    </lineage>
</organism>
<name>A0A9E7BXZ1_9ACTN</name>
<dbReference type="PANTHER" id="PTHR43187:SF1">
    <property type="entry name" value="GLUTAMINE AMIDOTRANSFERASE DUG3-RELATED"/>
    <property type="match status" value="1"/>
</dbReference>
<gene>
    <name evidence="3" type="primary">egtC_1</name>
    <name evidence="3" type="ORF">DSM104329_00512</name>
</gene>
<dbReference type="Pfam" id="PF13522">
    <property type="entry name" value="GATase_6"/>
    <property type="match status" value="1"/>
</dbReference>